<feature type="compositionally biased region" description="Pro residues" evidence="1">
    <location>
        <begin position="1"/>
        <end position="11"/>
    </location>
</feature>
<evidence type="ECO:0000256" key="1">
    <source>
        <dbReference type="SAM" id="MobiDB-lite"/>
    </source>
</evidence>
<feature type="non-terminal residue" evidence="2">
    <location>
        <position position="1"/>
    </location>
</feature>
<feature type="non-terminal residue" evidence="2">
    <location>
        <position position="101"/>
    </location>
</feature>
<dbReference type="Proteomes" id="UP001529510">
    <property type="component" value="Unassembled WGS sequence"/>
</dbReference>
<dbReference type="EMBL" id="JAMKFB020000004">
    <property type="protein sequence ID" value="KAL0194615.1"/>
    <property type="molecule type" value="Genomic_DNA"/>
</dbReference>
<reference evidence="2 3" key="1">
    <citation type="submission" date="2024-05" db="EMBL/GenBank/DDBJ databases">
        <title>Genome sequencing and assembly of Indian major carp, Cirrhinus mrigala (Hamilton, 1822).</title>
        <authorList>
            <person name="Mohindra V."/>
            <person name="Chowdhury L.M."/>
            <person name="Lal K."/>
            <person name="Jena J.K."/>
        </authorList>
    </citation>
    <scope>NUCLEOTIDE SEQUENCE [LARGE SCALE GENOMIC DNA]</scope>
    <source>
        <strain evidence="2">CM1030</strain>
        <tissue evidence="2">Blood</tissue>
    </source>
</reference>
<accession>A0ABD0RAI8</accession>
<feature type="compositionally biased region" description="Low complexity" evidence="1">
    <location>
        <begin position="12"/>
        <end position="40"/>
    </location>
</feature>
<keyword evidence="3" id="KW-1185">Reference proteome</keyword>
<organism evidence="2 3">
    <name type="scientific">Cirrhinus mrigala</name>
    <name type="common">Mrigala</name>
    <dbReference type="NCBI Taxonomy" id="683832"/>
    <lineage>
        <taxon>Eukaryota</taxon>
        <taxon>Metazoa</taxon>
        <taxon>Chordata</taxon>
        <taxon>Craniata</taxon>
        <taxon>Vertebrata</taxon>
        <taxon>Euteleostomi</taxon>
        <taxon>Actinopterygii</taxon>
        <taxon>Neopterygii</taxon>
        <taxon>Teleostei</taxon>
        <taxon>Ostariophysi</taxon>
        <taxon>Cypriniformes</taxon>
        <taxon>Cyprinidae</taxon>
        <taxon>Labeoninae</taxon>
        <taxon>Labeonini</taxon>
        <taxon>Cirrhinus</taxon>
    </lineage>
</organism>
<proteinExistence type="predicted"/>
<gene>
    <name evidence="2" type="ORF">M9458_008187</name>
</gene>
<sequence length="101" mass="11224">GLHMDPMPPTPSMDSLQKNSPHSDPATTPTPTASSSEPPTVHQITTELSAQASTLFAHQQQLDRLTDLTAQLVRAFTSRYHRFLLRRLPYHPLLSLSPLAR</sequence>
<evidence type="ECO:0000313" key="3">
    <source>
        <dbReference type="Proteomes" id="UP001529510"/>
    </source>
</evidence>
<evidence type="ECO:0000313" key="2">
    <source>
        <dbReference type="EMBL" id="KAL0194615.1"/>
    </source>
</evidence>
<name>A0ABD0RAI8_CIRMR</name>
<feature type="region of interest" description="Disordered" evidence="1">
    <location>
        <begin position="1"/>
        <end position="42"/>
    </location>
</feature>
<protein>
    <submittedName>
        <fullName evidence="2">Uncharacterized protein</fullName>
    </submittedName>
</protein>
<comment type="caution">
    <text evidence="2">The sequence shown here is derived from an EMBL/GenBank/DDBJ whole genome shotgun (WGS) entry which is preliminary data.</text>
</comment>
<dbReference type="AlphaFoldDB" id="A0ABD0RAI8"/>